<dbReference type="SUPFAM" id="SSF103473">
    <property type="entry name" value="MFS general substrate transporter"/>
    <property type="match status" value="1"/>
</dbReference>
<proteinExistence type="predicted"/>
<dbReference type="Proteomes" id="UP001059617">
    <property type="component" value="Chromosome"/>
</dbReference>
<dbReference type="InterPro" id="IPR011701">
    <property type="entry name" value="MFS"/>
</dbReference>
<dbReference type="PANTHER" id="PTHR23542">
    <property type="match status" value="1"/>
</dbReference>
<evidence type="ECO:0008006" key="4">
    <source>
        <dbReference type="Google" id="ProtNLM"/>
    </source>
</evidence>
<feature type="transmembrane region" description="Helical" evidence="1">
    <location>
        <begin position="347"/>
        <end position="370"/>
    </location>
</feature>
<feature type="transmembrane region" description="Helical" evidence="1">
    <location>
        <begin position="224"/>
        <end position="250"/>
    </location>
</feature>
<feature type="transmembrane region" description="Helical" evidence="1">
    <location>
        <begin position="21"/>
        <end position="48"/>
    </location>
</feature>
<reference evidence="2" key="2">
    <citation type="submission" date="2022-09" db="EMBL/GenBank/DDBJ databases">
        <title>Biosynthetic gene clusters of Dactylosporangioum fulvum.</title>
        <authorList>
            <person name="Caradec T."/>
        </authorList>
    </citation>
    <scope>NUCLEOTIDE SEQUENCE</scope>
    <source>
        <strain evidence="2">NRRL B-16292</strain>
    </source>
</reference>
<feature type="transmembrane region" description="Helical" evidence="1">
    <location>
        <begin position="112"/>
        <end position="135"/>
    </location>
</feature>
<sequence length="407" mass="40599">MTMRERRCALGPYVRVLRTPGAAAFFTTTVAGRFGVSMYGLSVLLAAVAGYGDYVRAGVVAGTFAASEAVGGPLLGRLADRVGQRRMLPPVAVVHLAALVGLIVALHRPAPVLATVVVAAVAGLSVPQLGALAAARWSHLLHGDPRIETAFSLESLANDVAFIVGPLAASAAVATVAAPAGASIACALVAGSALALALQRDSMPPPGGARAGAAAAAPRRMPRLVVSLSLANVLLGLLFGTTQLAVTALASAEGTVGLAGVYYLTMSAGSLAASAAYGAIRWRIAPWRRFLGAALLVTAGAAGLTTLQHLVAELAALFVVGLGVGPIIILTGTLVERHVDRSLLTQTFALMSALSAAGIALAGLAAGAVVQAHGALGGFLLLTAYGAGLLAIAVAVRSIAEAQGART</sequence>
<reference evidence="2" key="1">
    <citation type="submission" date="2021-04" db="EMBL/GenBank/DDBJ databases">
        <authorList>
            <person name="Hartkoorn R.C."/>
            <person name="Beaudoing E."/>
            <person name="Hot D."/>
        </authorList>
    </citation>
    <scope>NUCLEOTIDE SEQUENCE</scope>
    <source>
        <strain evidence="2">NRRL B-16292</strain>
    </source>
</reference>
<feature type="transmembrane region" description="Helical" evidence="1">
    <location>
        <begin position="290"/>
        <end position="308"/>
    </location>
</feature>
<dbReference type="Pfam" id="PF07690">
    <property type="entry name" value="MFS_1"/>
    <property type="match status" value="1"/>
</dbReference>
<keyword evidence="1" id="KW-1133">Transmembrane helix</keyword>
<gene>
    <name evidence="2" type="ORF">Dfulv_15540</name>
</gene>
<accession>A0ABY5WBV6</accession>
<dbReference type="EMBL" id="CP073720">
    <property type="protein sequence ID" value="UWP85571.1"/>
    <property type="molecule type" value="Genomic_DNA"/>
</dbReference>
<name>A0ABY5WBV6_9ACTN</name>
<dbReference type="Gene3D" id="1.20.1250.20">
    <property type="entry name" value="MFS general substrate transporter like domains"/>
    <property type="match status" value="1"/>
</dbReference>
<feature type="transmembrane region" description="Helical" evidence="1">
    <location>
        <begin position="314"/>
        <end position="335"/>
    </location>
</feature>
<feature type="transmembrane region" description="Helical" evidence="1">
    <location>
        <begin position="87"/>
        <end position="106"/>
    </location>
</feature>
<keyword evidence="1" id="KW-0472">Membrane</keyword>
<feature type="transmembrane region" description="Helical" evidence="1">
    <location>
        <begin position="180"/>
        <end position="198"/>
    </location>
</feature>
<organism evidence="2 3">
    <name type="scientific">Dactylosporangium fulvum</name>
    <dbReference type="NCBI Taxonomy" id="53359"/>
    <lineage>
        <taxon>Bacteria</taxon>
        <taxon>Bacillati</taxon>
        <taxon>Actinomycetota</taxon>
        <taxon>Actinomycetes</taxon>
        <taxon>Micromonosporales</taxon>
        <taxon>Micromonosporaceae</taxon>
        <taxon>Dactylosporangium</taxon>
    </lineage>
</organism>
<protein>
    <recommendedName>
        <fullName evidence="4">MFS transporter</fullName>
    </recommendedName>
</protein>
<feature type="transmembrane region" description="Helical" evidence="1">
    <location>
        <begin position="376"/>
        <end position="396"/>
    </location>
</feature>
<dbReference type="RefSeq" id="WP_259863703.1">
    <property type="nucleotide sequence ID" value="NZ_CP073720.1"/>
</dbReference>
<dbReference type="InterPro" id="IPR036259">
    <property type="entry name" value="MFS_trans_sf"/>
</dbReference>
<evidence type="ECO:0000313" key="3">
    <source>
        <dbReference type="Proteomes" id="UP001059617"/>
    </source>
</evidence>
<feature type="transmembrane region" description="Helical" evidence="1">
    <location>
        <begin position="256"/>
        <end position="278"/>
    </location>
</feature>
<keyword evidence="1" id="KW-0812">Transmembrane</keyword>
<keyword evidence="3" id="KW-1185">Reference proteome</keyword>
<evidence type="ECO:0000256" key="1">
    <source>
        <dbReference type="SAM" id="Phobius"/>
    </source>
</evidence>
<evidence type="ECO:0000313" key="2">
    <source>
        <dbReference type="EMBL" id="UWP85571.1"/>
    </source>
</evidence>
<dbReference type="PANTHER" id="PTHR23542:SF1">
    <property type="entry name" value="MAJOR FACILITATOR SUPERFAMILY (MFS) PROFILE DOMAIN-CONTAINING PROTEIN"/>
    <property type="match status" value="1"/>
</dbReference>